<gene>
    <name evidence="2" type="ORF">ACJMK2_017863</name>
</gene>
<protein>
    <submittedName>
        <fullName evidence="2">Uncharacterized protein</fullName>
    </submittedName>
</protein>
<evidence type="ECO:0000256" key="1">
    <source>
        <dbReference type="SAM" id="MobiDB-lite"/>
    </source>
</evidence>
<evidence type="ECO:0000313" key="3">
    <source>
        <dbReference type="Proteomes" id="UP001634394"/>
    </source>
</evidence>
<comment type="caution">
    <text evidence="2">The sequence shown here is derived from an EMBL/GenBank/DDBJ whole genome shotgun (WGS) entry which is preliminary data.</text>
</comment>
<organism evidence="2 3">
    <name type="scientific">Sinanodonta woodiana</name>
    <name type="common">Chinese pond mussel</name>
    <name type="synonym">Anodonta woodiana</name>
    <dbReference type="NCBI Taxonomy" id="1069815"/>
    <lineage>
        <taxon>Eukaryota</taxon>
        <taxon>Metazoa</taxon>
        <taxon>Spiralia</taxon>
        <taxon>Lophotrochozoa</taxon>
        <taxon>Mollusca</taxon>
        <taxon>Bivalvia</taxon>
        <taxon>Autobranchia</taxon>
        <taxon>Heteroconchia</taxon>
        <taxon>Palaeoheterodonta</taxon>
        <taxon>Unionida</taxon>
        <taxon>Unionoidea</taxon>
        <taxon>Unionidae</taxon>
        <taxon>Unioninae</taxon>
        <taxon>Sinanodonta</taxon>
    </lineage>
</organism>
<feature type="region of interest" description="Disordered" evidence="1">
    <location>
        <begin position="77"/>
        <end position="100"/>
    </location>
</feature>
<feature type="compositionally biased region" description="Polar residues" evidence="1">
    <location>
        <begin position="84"/>
        <end position="100"/>
    </location>
</feature>
<sequence length="100" mass="11369">MQAETLSKRDNPLSHVLVPQPASGTKIRVLCRELQIDDIDEEPIKYFDSTSWTSNPPPPAPIPPLHVRLVTRNTMHKKLRPNTEAMSKYTQIGQKQKSQP</sequence>
<dbReference type="EMBL" id="JBJQND010000016">
    <property type="protein sequence ID" value="KAL3846915.1"/>
    <property type="molecule type" value="Genomic_DNA"/>
</dbReference>
<reference evidence="2 3" key="1">
    <citation type="submission" date="2024-11" db="EMBL/GenBank/DDBJ databases">
        <title>Chromosome-level genome assembly of the freshwater bivalve Anodonta woodiana.</title>
        <authorList>
            <person name="Chen X."/>
        </authorList>
    </citation>
    <scope>NUCLEOTIDE SEQUENCE [LARGE SCALE GENOMIC DNA]</scope>
    <source>
        <strain evidence="2">MN2024</strain>
        <tissue evidence="2">Gills</tissue>
    </source>
</reference>
<dbReference type="Proteomes" id="UP001634394">
    <property type="component" value="Unassembled WGS sequence"/>
</dbReference>
<dbReference type="AlphaFoldDB" id="A0ABD3UD71"/>
<accession>A0ABD3UD71</accession>
<proteinExistence type="predicted"/>
<evidence type="ECO:0000313" key="2">
    <source>
        <dbReference type="EMBL" id="KAL3846915.1"/>
    </source>
</evidence>
<keyword evidence="3" id="KW-1185">Reference proteome</keyword>
<name>A0ABD3UD71_SINWO</name>